<protein>
    <submittedName>
        <fullName evidence="1">Uncharacterized protein</fullName>
    </submittedName>
</protein>
<name>A0A448WHD0_9PLAT</name>
<organism evidence="1 2">
    <name type="scientific">Protopolystoma xenopodis</name>
    <dbReference type="NCBI Taxonomy" id="117903"/>
    <lineage>
        <taxon>Eukaryota</taxon>
        <taxon>Metazoa</taxon>
        <taxon>Spiralia</taxon>
        <taxon>Lophotrochozoa</taxon>
        <taxon>Platyhelminthes</taxon>
        <taxon>Monogenea</taxon>
        <taxon>Polyopisthocotylea</taxon>
        <taxon>Polystomatidea</taxon>
        <taxon>Polystomatidae</taxon>
        <taxon>Protopolystoma</taxon>
    </lineage>
</organism>
<reference evidence="1" key="1">
    <citation type="submission" date="2018-11" db="EMBL/GenBank/DDBJ databases">
        <authorList>
            <consortium name="Pathogen Informatics"/>
        </authorList>
    </citation>
    <scope>NUCLEOTIDE SEQUENCE</scope>
</reference>
<dbReference type="OrthoDB" id="6279381at2759"/>
<evidence type="ECO:0000313" key="2">
    <source>
        <dbReference type="Proteomes" id="UP000784294"/>
    </source>
</evidence>
<gene>
    <name evidence="1" type="ORF">PXEA_LOCUS5088</name>
</gene>
<comment type="caution">
    <text evidence="1">The sequence shown here is derived from an EMBL/GenBank/DDBJ whole genome shotgun (WGS) entry which is preliminary data.</text>
</comment>
<evidence type="ECO:0000313" key="1">
    <source>
        <dbReference type="EMBL" id="VEL11648.1"/>
    </source>
</evidence>
<keyword evidence="2" id="KW-1185">Reference proteome</keyword>
<dbReference type="Proteomes" id="UP000784294">
    <property type="component" value="Unassembled WGS sequence"/>
</dbReference>
<accession>A0A448WHD0</accession>
<sequence>MEKYARDCSDYSGIIDDLTPDDVRILVESVDEWHRASLGGFQRLFPIAGPSGIRLLRFLEPSFVPLATLSQAGAASATGAVGEATTDHIRLTRYYDILLHAFLTPCI</sequence>
<proteinExistence type="predicted"/>
<dbReference type="AlphaFoldDB" id="A0A448WHD0"/>
<dbReference type="EMBL" id="CAAALY010012416">
    <property type="protein sequence ID" value="VEL11648.1"/>
    <property type="molecule type" value="Genomic_DNA"/>
</dbReference>